<evidence type="ECO:0000256" key="2">
    <source>
        <dbReference type="SAM" id="SignalP"/>
    </source>
</evidence>
<feature type="domain" description="BD-FAE-like" evidence="6">
    <location>
        <begin position="837"/>
        <end position="881"/>
    </location>
</feature>
<organism evidence="7 8">
    <name type="scientific">Dinghuibacter silviterrae</name>
    <dbReference type="NCBI Taxonomy" id="1539049"/>
    <lineage>
        <taxon>Bacteria</taxon>
        <taxon>Pseudomonadati</taxon>
        <taxon>Bacteroidota</taxon>
        <taxon>Chitinophagia</taxon>
        <taxon>Chitinophagales</taxon>
        <taxon>Chitinophagaceae</taxon>
        <taxon>Dinghuibacter</taxon>
    </lineage>
</organism>
<dbReference type="Pfam" id="PF05089">
    <property type="entry name" value="NAGLU"/>
    <property type="match status" value="1"/>
</dbReference>
<dbReference type="EMBL" id="SODV01000002">
    <property type="protein sequence ID" value="TDW96127.1"/>
    <property type="molecule type" value="Genomic_DNA"/>
</dbReference>
<evidence type="ECO:0000259" key="3">
    <source>
        <dbReference type="Pfam" id="PF05089"/>
    </source>
</evidence>
<dbReference type="Proteomes" id="UP000294498">
    <property type="component" value="Unassembled WGS sequence"/>
</dbReference>
<accession>A0A4R8DFC6</accession>
<dbReference type="InterPro" id="IPR024732">
    <property type="entry name" value="NAGLU_C"/>
</dbReference>
<comment type="caution">
    <text evidence="7">The sequence shown here is derived from an EMBL/GenBank/DDBJ whole genome shotgun (WGS) entry which is preliminary data.</text>
</comment>
<feature type="domain" description="Alpha-N-acetylglucosaminidase N-terminal" evidence="4">
    <location>
        <begin position="28"/>
        <end position="108"/>
    </location>
</feature>
<dbReference type="SUPFAM" id="SSF53474">
    <property type="entry name" value="alpha/beta-Hydrolases"/>
    <property type="match status" value="1"/>
</dbReference>
<dbReference type="PANTHER" id="PTHR12872:SF1">
    <property type="entry name" value="ALPHA-N-ACETYLGLUCOSAMINIDASE"/>
    <property type="match status" value="1"/>
</dbReference>
<dbReference type="RefSeq" id="WP_211352163.1">
    <property type="nucleotide sequence ID" value="NZ_SODV01000002.1"/>
</dbReference>
<evidence type="ECO:0000259" key="4">
    <source>
        <dbReference type="Pfam" id="PF12971"/>
    </source>
</evidence>
<evidence type="ECO:0000256" key="1">
    <source>
        <dbReference type="ARBA" id="ARBA00022801"/>
    </source>
</evidence>
<dbReference type="GO" id="GO:0005975">
    <property type="term" value="P:carbohydrate metabolic process"/>
    <property type="evidence" value="ECO:0007669"/>
    <property type="project" value="UniProtKB-ARBA"/>
</dbReference>
<keyword evidence="8" id="KW-1185">Reference proteome</keyword>
<keyword evidence="1" id="KW-0378">Hydrolase</keyword>
<dbReference type="InterPro" id="IPR007781">
    <property type="entry name" value="NAGLU"/>
</dbReference>
<feature type="chain" id="PRO_5020256029" evidence="2">
    <location>
        <begin position="20"/>
        <end position="1003"/>
    </location>
</feature>
<evidence type="ECO:0000313" key="7">
    <source>
        <dbReference type="EMBL" id="TDW96127.1"/>
    </source>
</evidence>
<proteinExistence type="predicted"/>
<dbReference type="Pfam" id="PF12971">
    <property type="entry name" value="NAGLU_N"/>
    <property type="match status" value="1"/>
</dbReference>
<evidence type="ECO:0000313" key="8">
    <source>
        <dbReference type="Proteomes" id="UP000294498"/>
    </source>
</evidence>
<dbReference type="InterPro" id="IPR029058">
    <property type="entry name" value="AB_hydrolase_fold"/>
</dbReference>
<dbReference type="AlphaFoldDB" id="A0A4R8DFC6"/>
<name>A0A4R8DFC6_9BACT</name>
<dbReference type="InterPro" id="IPR024733">
    <property type="entry name" value="NAGLU_tim-barrel"/>
</dbReference>
<gene>
    <name evidence="7" type="ORF">EDB95_3950</name>
</gene>
<dbReference type="Pfam" id="PF20434">
    <property type="entry name" value="BD-FAE"/>
    <property type="match status" value="1"/>
</dbReference>
<protein>
    <submittedName>
        <fullName evidence="7">Alpha-N-acetylglucosaminidase</fullName>
    </submittedName>
</protein>
<keyword evidence="2" id="KW-0732">Signal</keyword>
<reference evidence="7 8" key="1">
    <citation type="submission" date="2019-03" db="EMBL/GenBank/DDBJ databases">
        <title>Genomic Encyclopedia of Type Strains, Phase IV (KMG-IV): sequencing the most valuable type-strain genomes for metagenomic binning, comparative biology and taxonomic classification.</title>
        <authorList>
            <person name="Goeker M."/>
        </authorList>
    </citation>
    <scope>NUCLEOTIDE SEQUENCE [LARGE SCALE GENOMIC DNA]</scope>
    <source>
        <strain evidence="7 8">DSM 100059</strain>
    </source>
</reference>
<dbReference type="Gene3D" id="3.30.379.10">
    <property type="entry name" value="Chitobiase/beta-hexosaminidase domain 2-like"/>
    <property type="match status" value="1"/>
</dbReference>
<feature type="domain" description="Alpha-N-acetylglucosaminidase C-terminal" evidence="5">
    <location>
        <begin position="462"/>
        <end position="725"/>
    </location>
</feature>
<dbReference type="GO" id="GO:0016787">
    <property type="term" value="F:hydrolase activity"/>
    <property type="evidence" value="ECO:0007669"/>
    <property type="project" value="UniProtKB-KW"/>
</dbReference>
<dbReference type="InterPro" id="IPR029018">
    <property type="entry name" value="Hex-like_dom2"/>
</dbReference>
<dbReference type="PANTHER" id="PTHR12872">
    <property type="entry name" value="ALPHA-N-ACETYLGLUCOSAMINIDASE"/>
    <property type="match status" value="1"/>
</dbReference>
<sequence>MSKLCPIVLAILLCGTAVAQTPDPQVRAVYDLVARVLPAHAHDFTVMRIPKENGKDVFELESAGGKIVLKGSTGVAAASALGYYLKTYGHCDIGWNGTQLNLPDVLPAVPEKVRKETPYTYRYYLNYCTFNYSASWWDWKRWQWEIDWMALNGINMPLALTGQNVIWKRVYKSLGFTDKELEGFFSGPAYFNWFWMGNLDGWGGPLPDSWMQTHEALQKQILARERSFGMTPVLPAFTGHVPPAFQERFPEAKLRKTNWGAGFGDVYILDPGDPHFTEIGRRFLEEEVKTYGTDHLYSADTFNENVPPSNDSLFLSNISRKVFGAMASGDPKAVWVMQGWLFVNDASFWKPTQVKALLKAVPDDRMIILDLWSETFPVWGKTDAYYGKPWIWCMLHNFGGNTGLFGRMPTVAAGPASALADPNAGKLSGIGLTPEAIEQNPALYELMLDNTWSKEPIDLDAWLKDYARRRYGQEDAGADSAWAILSRTVYNGRQRDGAPESILTGRPTWAKSAEWSNTGGASYAPQDLWPAWTALIGSASTLRGSEGYRYDLVDLTRQVLADYADTLQQSCAEAYRERNVILLRDRSTRFLELLDDIDRLLATRKDFLLGPWLNTARAWGTNPAEADLYERNARDLITLWGDKNSPLHEYACKQWSGLIRDFYKPRWAKFFAEAIDSLEQHKKIDIDAFGLRIRDWEWDWVNKHDPYPDQPVGDPVEVAVELYHKYMDTWRLAGPLRIPLWPGGAPGFERLRDQPEQAKDYWVKNIHNPSVTVYAPPPGKANGTAVLICPGGGHRLLVYNGEGRDPAVFLNSLGVTAFVLKYRLFREDSIYTFDRDTRADVYRAMRYIRAHAGEWGIDTARVGILGFSAGGETAALAAYSDGGPSGSGGPVAGDPTAADPVDRLSARPNFAMLVYPGPLGIPDRVSANAPPAFLVAADDDTCCSPSIMRLMTAYRAAGVPVEVHLYAHGSHGFNMGYRNDLWSVQDWPVRMADWLRDNKWVPR</sequence>
<dbReference type="InterPro" id="IPR024240">
    <property type="entry name" value="NAGLU_N"/>
</dbReference>
<dbReference type="Gene3D" id="3.20.20.80">
    <property type="entry name" value="Glycosidases"/>
    <property type="match status" value="1"/>
</dbReference>
<dbReference type="Gene3D" id="1.20.120.670">
    <property type="entry name" value="N-acetyl-b-d-glucoasminidase"/>
    <property type="match status" value="1"/>
</dbReference>
<evidence type="ECO:0000259" key="6">
    <source>
        <dbReference type="Pfam" id="PF20434"/>
    </source>
</evidence>
<evidence type="ECO:0000259" key="5">
    <source>
        <dbReference type="Pfam" id="PF12972"/>
    </source>
</evidence>
<dbReference type="Gene3D" id="3.40.50.1820">
    <property type="entry name" value="alpha/beta hydrolase"/>
    <property type="match status" value="1"/>
</dbReference>
<feature type="domain" description="Alpha-N-acetylglucosaminidase tim-barrel" evidence="3">
    <location>
        <begin position="122"/>
        <end position="453"/>
    </location>
</feature>
<dbReference type="InterPro" id="IPR049492">
    <property type="entry name" value="BD-FAE-like_dom"/>
</dbReference>
<dbReference type="Pfam" id="PF12972">
    <property type="entry name" value="NAGLU_C"/>
    <property type="match status" value="1"/>
</dbReference>
<feature type="signal peptide" evidence="2">
    <location>
        <begin position="1"/>
        <end position="19"/>
    </location>
</feature>